<evidence type="ECO:0000313" key="9">
    <source>
        <dbReference type="EMBL" id="GHO83449.1"/>
    </source>
</evidence>
<keyword evidence="6" id="KW-1133">Transmembrane helix</keyword>
<name>A0ABQ3VCE1_9CHLR</name>
<feature type="domain" description="Glycosyltransferase 2-like" evidence="8">
    <location>
        <begin position="46"/>
        <end position="205"/>
    </location>
</feature>
<proteinExistence type="predicted"/>
<dbReference type="Pfam" id="PF00535">
    <property type="entry name" value="Glycos_transf_2"/>
    <property type="match status" value="1"/>
</dbReference>
<keyword evidence="2" id="KW-0328">Glycosyltransferase</keyword>
<evidence type="ECO:0000256" key="5">
    <source>
        <dbReference type="ARBA" id="ARBA00022985"/>
    </source>
</evidence>
<keyword evidence="1" id="KW-1003">Cell membrane</keyword>
<keyword evidence="3" id="KW-0808">Transferase</keyword>
<keyword evidence="7" id="KW-0472">Membrane</keyword>
<keyword evidence="4" id="KW-0812">Transmembrane</keyword>
<dbReference type="Proteomes" id="UP000635565">
    <property type="component" value="Unassembled WGS sequence"/>
</dbReference>
<gene>
    <name evidence="9" type="ORF">KSZ_14550</name>
</gene>
<dbReference type="InterPro" id="IPR029044">
    <property type="entry name" value="Nucleotide-diphossugar_trans"/>
</dbReference>
<evidence type="ECO:0000256" key="4">
    <source>
        <dbReference type="ARBA" id="ARBA00022692"/>
    </source>
</evidence>
<accession>A0ABQ3VCE1</accession>
<dbReference type="InterPro" id="IPR050256">
    <property type="entry name" value="Glycosyltransferase_2"/>
</dbReference>
<evidence type="ECO:0000256" key="2">
    <source>
        <dbReference type="ARBA" id="ARBA00022676"/>
    </source>
</evidence>
<evidence type="ECO:0000313" key="10">
    <source>
        <dbReference type="Proteomes" id="UP000635565"/>
    </source>
</evidence>
<dbReference type="CDD" id="cd04179">
    <property type="entry name" value="DPM_DPG-synthase_like"/>
    <property type="match status" value="1"/>
</dbReference>
<keyword evidence="5" id="KW-0448">Lipopolysaccharide biosynthesis</keyword>
<reference evidence="9 10" key="1">
    <citation type="journal article" date="2021" name="Int. J. Syst. Evol. Microbiol.">
        <title>Reticulibacter mediterranei gen. nov., sp. nov., within the new family Reticulibacteraceae fam. nov., and Ktedonospora formicarum gen. nov., sp. nov., Ktedonobacter robiniae sp. nov., Dictyobacter formicarum sp. nov. and Dictyobacter arantiisoli sp. nov., belonging to the class Ktedonobacteria.</title>
        <authorList>
            <person name="Yabe S."/>
            <person name="Zheng Y."/>
            <person name="Wang C.M."/>
            <person name="Sakai Y."/>
            <person name="Abe K."/>
            <person name="Yokota A."/>
            <person name="Donadio S."/>
            <person name="Cavaletti L."/>
            <person name="Monciardini P."/>
        </authorList>
    </citation>
    <scope>NUCLEOTIDE SEQUENCE [LARGE SCALE GENOMIC DNA]</scope>
    <source>
        <strain evidence="9 10">SOSP1-9</strain>
    </source>
</reference>
<evidence type="ECO:0000256" key="1">
    <source>
        <dbReference type="ARBA" id="ARBA00022475"/>
    </source>
</evidence>
<evidence type="ECO:0000256" key="3">
    <source>
        <dbReference type="ARBA" id="ARBA00022679"/>
    </source>
</evidence>
<dbReference type="PANTHER" id="PTHR48090">
    <property type="entry name" value="UNDECAPRENYL-PHOSPHATE 4-DEOXY-4-FORMAMIDO-L-ARABINOSE TRANSFERASE-RELATED"/>
    <property type="match status" value="1"/>
</dbReference>
<dbReference type="PANTHER" id="PTHR48090:SF3">
    <property type="entry name" value="UNDECAPRENYL-PHOSPHATE 4-DEOXY-4-FORMAMIDO-L-ARABINOSE TRANSFERASE"/>
    <property type="match status" value="1"/>
</dbReference>
<keyword evidence="10" id="KW-1185">Reference proteome</keyword>
<evidence type="ECO:0000256" key="6">
    <source>
        <dbReference type="ARBA" id="ARBA00022989"/>
    </source>
</evidence>
<sequence length="272" mass="31078">MANIVPHMFAMSSIQGQPAQIGVAPEQYVASELAEIAEGKPSYSLSVVLPAYNEEAVIEKTVTTVATALRKWTDNFEIIVVNDGSKDHTRDIIERLIGDEPRVRLMHHSQNRGYGAALITGFHTVSKDLVFFMDADGQFDIYDLERFFPLIEKFDAVLGYRNPRHDPWIRKLNAWGWKQLVHLVLGVRVRDLDCAFKLYRSEFFQTLTLETRGAMINAEILYKFKRAGHTYAEVGVKHLPRREGQATGAKPAVIVKALRELVFYARKWKREE</sequence>
<dbReference type="EMBL" id="BNJJ01000003">
    <property type="protein sequence ID" value="GHO83449.1"/>
    <property type="molecule type" value="Genomic_DNA"/>
</dbReference>
<dbReference type="InterPro" id="IPR001173">
    <property type="entry name" value="Glyco_trans_2-like"/>
</dbReference>
<evidence type="ECO:0000259" key="8">
    <source>
        <dbReference type="Pfam" id="PF00535"/>
    </source>
</evidence>
<protein>
    <recommendedName>
        <fullName evidence="8">Glycosyltransferase 2-like domain-containing protein</fullName>
    </recommendedName>
</protein>
<dbReference type="Gene3D" id="3.90.550.10">
    <property type="entry name" value="Spore Coat Polysaccharide Biosynthesis Protein SpsA, Chain A"/>
    <property type="match status" value="1"/>
</dbReference>
<evidence type="ECO:0000256" key="7">
    <source>
        <dbReference type="ARBA" id="ARBA00023136"/>
    </source>
</evidence>
<dbReference type="SUPFAM" id="SSF53448">
    <property type="entry name" value="Nucleotide-diphospho-sugar transferases"/>
    <property type="match status" value="1"/>
</dbReference>
<organism evidence="9 10">
    <name type="scientific">Dictyobacter formicarum</name>
    <dbReference type="NCBI Taxonomy" id="2778368"/>
    <lineage>
        <taxon>Bacteria</taxon>
        <taxon>Bacillati</taxon>
        <taxon>Chloroflexota</taxon>
        <taxon>Ktedonobacteria</taxon>
        <taxon>Ktedonobacterales</taxon>
        <taxon>Dictyobacteraceae</taxon>
        <taxon>Dictyobacter</taxon>
    </lineage>
</organism>
<comment type="caution">
    <text evidence="9">The sequence shown here is derived from an EMBL/GenBank/DDBJ whole genome shotgun (WGS) entry which is preliminary data.</text>
</comment>